<dbReference type="RefSeq" id="WP_345539671.1">
    <property type="nucleotide sequence ID" value="NZ_BAABGJ010000059.1"/>
</dbReference>
<dbReference type="SMART" id="SM00827">
    <property type="entry name" value="PKS_AT"/>
    <property type="match status" value="1"/>
</dbReference>
<comment type="caution">
    <text evidence="2">The sequence shown here is derived from an EMBL/GenBank/DDBJ whole genome shotgun (WGS) entry which is preliminary data.</text>
</comment>
<dbReference type="PANTHER" id="PTHR42681:SF6">
    <property type="entry name" value="BLL0263 PROTEIN"/>
    <property type="match status" value="1"/>
</dbReference>
<feature type="domain" description="Malonyl-CoA:ACP transacylase (MAT)" evidence="1">
    <location>
        <begin position="6"/>
        <end position="299"/>
    </location>
</feature>
<reference evidence="3" key="1">
    <citation type="journal article" date="2019" name="Int. J. Syst. Evol. Microbiol.">
        <title>The Global Catalogue of Microorganisms (GCM) 10K type strain sequencing project: providing services to taxonomists for standard genome sequencing and annotation.</title>
        <authorList>
            <consortium name="The Broad Institute Genomics Platform"/>
            <consortium name="The Broad Institute Genome Sequencing Center for Infectious Disease"/>
            <person name="Wu L."/>
            <person name="Ma J."/>
        </authorList>
    </citation>
    <scope>NUCLEOTIDE SEQUENCE [LARGE SCALE GENOMIC DNA]</scope>
    <source>
        <strain evidence="3">JCM 17804</strain>
    </source>
</reference>
<dbReference type="InterPro" id="IPR016036">
    <property type="entry name" value="Malonyl_transacylase_ACP-bd"/>
</dbReference>
<dbReference type="Gene3D" id="3.40.366.10">
    <property type="entry name" value="Malonyl-Coenzyme A Acyl Carrier Protein, domain 2"/>
    <property type="match status" value="1"/>
</dbReference>
<dbReference type="InterPro" id="IPR016035">
    <property type="entry name" value="Acyl_Trfase/lysoPLipase"/>
</dbReference>
<protein>
    <submittedName>
        <fullName evidence="2">Malonate decarboxylase subunit epsilon</fullName>
    </submittedName>
</protein>
<dbReference type="Pfam" id="PF00698">
    <property type="entry name" value="Acyl_transf_1"/>
    <property type="match status" value="1"/>
</dbReference>
<dbReference type="SUPFAM" id="SSF52151">
    <property type="entry name" value="FabD/lysophospholipase-like"/>
    <property type="match status" value="1"/>
</dbReference>
<organism evidence="2 3">
    <name type="scientific">Variovorax defluvii</name>
    <dbReference type="NCBI Taxonomy" id="913761"/>
    <lineage>
        <taxon>Bacteria</taxon>
        <taxon>Pseudomonadati</taxon>
        <taxon>Pseudomonadota</taxon>
        <taxon>Betaproteobacteria</taxon>
        <taxon>Burkholderiales</taxon>
        <taxon>Comamonadaceae</taxon>
        <taxon>Variovorax</taxon>
    </lineage>
</organism>
<dbReference type="SUPFAM" id="SSF55048">
    <property type="entry name" value="Probable ACP-binding domain of malonyl-CoA ACP transacylase"/>
    <property type="match status" value="1"/>
</dbReference>
<dbReference type="InterPro" id="IPR014043">
    <property type="entry name" value="Acyl_transferase_dom"/>
</dbReference>
<dbReference type="InterPro" id="IPR001227">
    <property type="entry name" value="Ac_transferase_dom_sf"/>
</dbReference>
<dbReference type="PANTHER" id="PTHR42681">
    <property type="entry name" value="MALONYL-COA-ACYL CARRIER PROTEIN TRANSACYLASE, MITOCHONDRIAL"/>
    <property type="match status" value="1"/>
</dbReference>
<dbReference type="Proteomes" id="UP001500975">
    <property type="component" value="Unassembled WGS sequence"/>
</dbReference>
<keyword evidence="3" id="KW-1185">Reference proteome</keyword>
<dbReference type="Gene3D" id="3.30.70.250">
    <property type="entry name" value="Malonyl-CoA ACP transacylase, ACP-binding"/>
    <property type="match status" value="1"/>
</dbReference>
<dbReference type="InterPro" id="IPR050858">
    <property type="entry name" value="Mal-CoA-ACP_Trans/PKS_FabD"/>
</dbReference>
<evidence type="ECO:0000259" key="1">
    <source>
        <dbReference type="SMART" id="SM00827"/>
    </source>
</evidence>
<name>A0ABP8I1P0_9BURK</name>
<evidence type="ECO:0000313" key="3">
    <source>
        <dbReference type="Proteomes" id="UP001500975"/>
    </source>
</evidence>
<proteinExistence type="predicted"/>
<dbReference type="EMBL" id="BAABGJ010000059">
    <property type="protein sequence ID" value="GAA4349522.1"/>
    <property type="molecule type" value="Genomic_DNA"/>
</dbReference>
<accession>A0ABP8I1P0</accession>
<gene>
    <name evidence="2" type="primary">mdcH</name>
    <name evidence="2" type="ORF">GCM10023165_36360</name>
</gene>
<evidence type="ECO:0000313" key="2">
    <source>
        <dbReference type="EMBL" id="GAA4349522.1"/>
    </source>
</evidence>
<sequence length="302" mass="32183">MSFALLFSGQGTQHPAMLPWLAEDERVRATCERLRIGDWRQALADPAWAERNDNAQTLLTGLALAAWAQLAPLTAAPAAIAGYSVGELAAFSAAGVIEPDTAAALAARRAEAMDRCAARTPGGLLAVSGLPASRLEPLCAEAGVALAIRNADDSVILGGPLAAVERAERAARQAGAQCTRLRVRVASHTPWMREAAESFAQTLAQVPFHPPRVRLFGNAHDRIRDAATARAALAAQIAATVRWDECMENIQARQVRCVLEMGPGQALARMWNQRCPSVPARACDDFRSAAAIAAWLDSHADR</sequence>